<gene>
    <name evidence="3" type="ORF">BV898_02655</name>
</gene>
<feature type="transmembrane region" description="Helical" evidence="2">
    <location>
        <begin position="45"/>
        <end position="66"/>
    </location>
</feature>
<feature type="transmembrane region" description="Helical" evidence="2">
    <location>
        <begin position="183"/>
        <end position="205"/>
    </location>
</feature>
<feature type="transmembrane region" description="Helical" evidence="2">
    <location>
        <begin position="116"/>
        <end position="140"/>
    </location>
</feature>
<accession>A0A1W0X804</accession>
<comment type="caution">
    <text evidence="3">The sequence shown here is derived from an EMBL/GenBank/DDBJ whole genome shotgun (WGS) entry which is preliminary data.</text>
</comment>
<sequence length="344" mass="38073">MPILHLLSSSFNTYRIKYRTNQYGQPQTVLSTSKHWTDEYESDQVLLLPGIAQVLLGFIAWMALIIYAEESFLSFTIASLWLVGSGLTAFHGTFFTRLTFYELTGPESRVRNYQRLSFYVLLAYQFIVLIGIVISMYAAVDGFGVVLTHPWVTRKAVFYLNSEGIKLYNDDLLGANPLETANAGAAAVLIALILTGCQIGIFLVIQRTLTRSYRALLTNRRNRSPERTVVPSCPGSGRDEDTAAQHAQYLEQYALLHAYPPSMSVGSRPSYSSRTVDDTRGSTSTLTLGMEDLPPRYSTVGLPAECVVNGMVQTSTMSISTESLPPYELALEIGNSKGWDSLSV</sequence>
<name>A0A1W0X804_HYPEX</name>
<proteinExistence type="predicted"/>
<dbReference type="Proteomes" id="UP000192578">
    <property type="component" value="Unassembled WGS sequence"/>
</dbReference>
<feature type="transmembrane region" description="Helical" evidence="2">
    <location>
        <begin position="72"/>
        <end position="95"/>
    </location>
</feature>
<evidence type="ECO:0000313" key="3">
    <source>
        <dbReference type="EMBL" id="OQV23538.1"/>
    </source>
</evidence>
<keyword evidence="2" id="KW-0472">Membrane</keyword>
<organism evidence="3 4">
    <name type="scientific">Hypsibius exemplaris</name>
    <name type="common">Freshwater tardigrade</name>
    <dbReference type="NCBI Taxonomy" id="2072580"/>
    <lineage>
        <taxon>Eukaryota</taxon>
        <taxon>Metazoa</taxon>
        <taxon>Ecdysozoa</taxon>
        <taxon>Tardigrada</taxon>
        <taxon>Eutardigrada</taxon>
        <taxon>Parachela</taxon>
        <taxon>Hypsibioidea</taxon>
        <taxon>Hypsibiidae</taxon>
        <taxon>Hypsibius</taxon>
    </lineage>
</organism>
<protein>
    <submittedName>
        <fullName evidence="3">Uncharacterized protein</fullName>
    </submittedName>
</protein>
<feature type="region of interest" description="Disordered" evidence="1">
    <location>
        <begin position="266"/>
        <end position="285"/>
    </location>
</feature>
<evidence type="ECO:0000313" key="4">
    <source>
        <dbReference type="Proteomes" id="UP000192578"/>
    </source>
</evidence>
<evidence type="ECO:0000256" key="1">
    <source>
        <dbReference type="SAM" id="MobiDB-lite"/>
    </source>
</evidence>
<keyword evidence="2" id="KW-1133">Transmembrane helix</keyword>
<dbReference type="EMBL" id="MTYJ01000011">
    <property type="protein sequence ID" value="OQV23538.1"/>
    <property type="molecule type" value="Genomic_DNA"/>
</dbReference>
<reference evidence="4" key="1">
    <citation type="submission" date="2017-01" db="EMBL/GenBank/DDBJ databases">
        <title>Comparative genomics of anhydrobiosis in the tardigrade Hypsibius dujardini.</title>
        <authorList>
            <person name="Yoshida Y."/>
            <person name="Koutsovoulos G."/>
            <person name="Laetsch D."/>
            <person name="Stevens L."/>
            <person name="Kumar S."/>
            <person name="Horikawa D."/>
            <person name="Ishino K."/>
            <person name="Komine S."/>
            <person name="Tomita M."/>
            <person name="Blaxter M."/>
            <person name="Arakawa K."/>
        </authorList>
    </citation>
    <scope>NUCLEOTIDE SEQUENCE [LARGE SCALE GENOMIC DNA]</scope>
    <source>
        <strain evidence="4">Z151</strain>
    </source>
</reference>
<keyword evidence="4" id="KW-1185">Reference proteome</keyword>
<dbReference type="AlphaFoldDB" id="A0A1W0X804"/>
<keyword evidence="2" id="KW-0812">Transmembrane</keyword>
<evidence type="ECO:0000256" key="2">
    <source>
        <dbReference type="SAM" id="Phobius"/>
    </source>
</evidence>